<evidence type="ECO:0008006" key="4">
    <source>
        <dbReference type="Google" id="ProtNLM"/>
    </source>
</evidence>
<evidence type="ECO:0000313" key="2">
    <source>
        <dbReference type="EMBL" id="GAM02674.1"/>
    </source>
</evidence>
<keyword evidence="3" id="KW-1185">Reference proteome</keyword>
<sequence>MMYAVLIAAALLSPLTVGVAQAQPDPGKKACVAEARRLCPMEMKSMSRKKVEGCMIQKIDQTSPACHAAMLRIKAEREAVATRR</sequence>
<feature type="signal peptide" evidence="1">
    <location>
        <begin position="1"/>
        <end position="22"/>
    </location>
</feature>
<dbReference type="eggNOG" id="ENOG5031UBF">
    <property type="taxonomic scope" value="Bacteria"/>
</dbReference>
<protein>
    <recommendedName>
        <fullName evidence="4">Cysteine rich repeat protein</fullName>
    </recommendedName>
</protein>
<evidence type="ECO:0000256" key="1">
    <source>
        <dbReference type="SAM" id="SignalP"/>
    </source>
</evidence>
<dbReference type="EMBL" id="BBPI01000097">
    <property type="protein sequence ID" value="GAM02674.1"/>
    <property type="molecule type" value="Genomic_DNA"/>
</dbReference>
<feature type="chain" id="PRO_5001993610" description="Cysteine rich repeat protein" evidence="1">
    <location>
        <begin position="23"/>
        <end position="84"/>
    </location>
</feature>
<gene>
    <name evidence="2" type="ORF">SP5_097_00160</name>
</gene>
<proteinExistence type="predicted"/>
<organism evidence="2 3">
    <name type="scientific">Sphingomonas parapaucimobilis NBRC 15100</name>
    <dbReference type="NCBI Taxonomy" id="1219049"/>
    <lineage>
        <taxon>Bacteria</taxon>
        <taxon>Pseudomonadati</taxon>
        <taxon>Pseudomonadota</taxon>
        <taxon>Alphaproteobacteria</taxon>
        <taxon>Sphingomonadales</taxon>
        <taxon>Sphingomonadaceae</taxon>
        <taxon>Sphingomonas</taxon>
    </lineage>
</organism>
<dbReference type="AlphaFoldDB" id="A0A0A1WCJ5"/>
<reference evidence="2 3" key="1">
    <citation type="submission" date="2014-11" db="EMBL/GenBank/DDBJ databases">
        <title>Whole genome shotgun sequence of Sphingomonas parapaucimobilis NBRC 15100.</title>
        <authorList>
            <person name="Katano-Makiyama Y."/>
            <person name="Hosoyama A."/>
            <person name="Hashimoto M."/>
            <person name="Hosoyama Y."/>
            <person name="Noguchi M."/>
            <person name="Numata M."/>
            <person name="Tsuchikane K."/>
            <person name="Hirakata S."/>
            <person name="Uohara A."/>
            <person name="Shimodaira J."/>
            <person name="Ohji S."/>
            <person name="Ichikawa N."/>
            <person name="Kimura A."/>
            <person name="Yamazoe A."/>
            <person name="Fujita N."/>
        </authorList>
    </citation>
    <scope>NUCLEOTIDE SEQUENCE [LARGE SCALE GENOMIC DNA]</scope>
    <source>
        <strain evidence="2 3">NBRC 15100</strain>
    </source>
</reference>
<name>A0A0A1WCJ5_9SPHN</name>
<dbReference type="Proteomes" id="UP000032305">
    <property type="component" value="Unassembled WGS sequence"/>
</dbReference>
<dbReference type="OrthoDB" id="7580702at2"/>
<comment type="caution">
    <text evidence="2">The sequence shown here is derived from an EMBL/GenBank/DDBJ whole genome shotgun (WGS) entry which is preliminary data.</text>
</comment>
<keyword evidence="1" id="KW-0732">Signal</keyword>
<evidence type="ECO:0000313" key="3">
    <source>
        <dbReference type="Proteomes" id="UP000032305"/>
    </source>
</evidence>
<dbReference type="RefSeq" id="WP_157013785.1">
    <property type="nucleotide sequence ID" value="NZ_BBPI01000097.1"/>
</dbReference>
<accession>A0A0A1WCJ5</accession>